<accession>A0A6L2PS90</accession>
<dbReference type="InterPro" id="IPR050863">
    <property type="entry name" value="CenT-Element_Derived"/>
</dbReference>
<dbReference type="InterPro" id="IPR006600">
    <property type="entry name" value="HTH_CenpB_DNA-bd_dom"/>
</dbReference>
<dbReference type="Pfam" id="PF03184">
    <property type="entry name" value="DDE_1"/>
    <property type="match status" value="1"/>
</dbReference>
<keyword evidence="2" id="KW-0238">DNA-binding</keyword>
<feature type="domain" description="HTH CENPB-type" evidence="3">
    <location>
        <begin position="5"/>
        <end position="81"/>
    </location>
</feature>
<dbReference type="InterPro" id="IPR004875">
    <property type="entry name" value="DDE_SF_endonuclease_dom"/>
</dbReference>
<dbReference type="Gene3D" id="1.10.10.60">
    <property type="entry name" value="Homeodomain-like"/>
    <property type="match status" value="1"/>
</dbReference>
<dbReference type="InterPro" id="IPR009057">
    <property type="entry name" value="Homeodomain-like_sf"/>
</dbReference>
<dbReference type="Pfam" id="PF03221">
    <property type="entry name" value="HTH_Tnp_Tc5"/>
    <property type="match status" value="1"/>
</dbReference>
<reference evidence="5" key="1">
    <citation type="submission" date="2020-01" db="EMBL/GenBank/DDBJ databases">
        <title>Draft genome sequence of the Termite Coptotermes fromosanus.</title>
        <authorList>
            <person name="Itakura S."/>
            <person name="Yosikawa Y."/>
            <person name="Umezawa K."/>
        </authorList>
    </citation>
    <scope>NUCLEOTIDE SEQUENCE [LARGE SCALE GENOMIC DNA]</scope>
</reference>
<dbReference type="Gene3D" id="3.30.420.10">
    <property type="entry name" value="Ribonuclease H-like superfamily/Ribonuclease H"/>
    <property type="match status" value="3"/>
</dbReference>
<dbReference type="OrthoDB" id="8194752at2759"/>
<keyword evidence="5" id="KW-1185">Reference proteome</keyword>
<dbReference type="Proteomes" id="UP000502823">
    <property type="component" value="Unassembled WGS sequence"/>
</dbReference>
<dbReference type="PROSITE" id="PS51253">
    <property type="entry name" value="HTH_CENPB"/>
    <property type="match status" value="1"/>
</dbReference>
<sequence length="675" mass="77219">MSAKRISYSRSSTMERMEKMLSIWIEDQNQRHLPISMLVVQAKARSIYEKLSKDDDNAKSFNASSGWFWNFTKRYNFHTIKVNGEAAPADTVAAEEFVKELQHIIEKGSYSSKQIFNINETAVFWKRMPSRTYISQEESVTKDRFTLLLGGNAEGDYKLKPVMVYHSANPCALKGYVKHLLPVHFYSNAKGWVTGSLFIDYLTSKLEGELREYCAKENLDFKILLIVDNVPAHPTIIQDLCEHIQVVFIPPNSASLIQPMDHGVIATFKTYYLKKIFDMLVRAVDDKHMSVKEFWKSFTIRDAIMLVGEAWAAITHSCMNGVWKQMCPHLVHNRKGFSVDEDLNQTIEKIVQLANTVGFNEVDLDDVVDVLMSCKEELSNEDLIELEESREVAGEDGTGEDEVVRMLRSERLSEALRIIDKALATFDEEDPNTERSSKVKRDVLASVKCYSEILKERKMKASQRSLDSYFKMTKGSVTPEPQPSTSGYPSAEQLFGVCARWVPHVLTAEMKASRVEICQKFLSCYEKEGEEFLHNIVTADETWVHHYELKSKHQSMEYHHRGSTLRSIRKHKNILLQCDNARPHTLRPTMEAIEQLDLTIILPPPYSPDLMPCKQQQSHYRPGQALRVPGRGSQISRQAAHEGGRLSAIRTGRVYPPRKYSWYSFLLEAESTPGP</sequence>
<comment type="caution">
    <text evidence="4">The sequence shown here is derived from an EMBL/GenBank/DDBJ whole genome shotgun (WGS) entry which is preliminary data.</text>
</comment>
<evidence type="ECO:0000313" key="5">
    <source>
        <dbReference type="Proteomes" id="UP000502823"/>
    </source>
</evidence>
<organism evidence="4 5">
    <name type="scientific">Coptotermes formosanus</name>
    <name type="common">Formosan subterranean termite</name>
    <dbReference type="NCBI Taxonomy" id="36987"/>
    <lineage>
        <taxon>Eukaryota</taxon>
        <taxon>Metazoa</taxon>
        <taxon>Ecdysozoa</taxon>
        <taxon>Arthropoda</taxon>
        <taxon>Hexapoda</taxon>
        <taxon>Insecta</taxon>
        <taxon>Pterygota</taxon>
        <taxon>Neoptera</taxon>
        <taxon>Polyneoptera</taxon>
        <taxon>Dictyoptera</taxon>
        <taxon>Blattodea</taxon>
        <taxon>Blattoidea</taxon>
        <taxon>Termitoidae</taxon>
        <taxon>Rhinotermitidae</taxon>
        <taxon>Coptotermes</taxon>
    </lineage>
</organism>
<dbReference type="GO" id="GO:0005634">
    <property type="term" value="C:nucleus"/>
    <property type="evidence" value="ECO:0007669"/>
    <property type="project" value="UniProtKB-SubCell"/>
</dbReference>
<dbReference type="AlphaFoldDB" id="A0A6L2PS90"/>
<evidence type="ECO:0000256" key="2">
    <source>
        <dbReference type="ARBA" id="ARBA00023125"/>
    </source>
</evidence>
<evidence type="ECO:0000259" key="3">
    <source>
        <dbReference type="PROSITE" id="PS51253"/>
    </source>
</evidence>
<gene>
    <name evidence="4" type="ORF">Cfor_00200</name>
</gene>
<evidence type="ECO:0000313" key="4">
    <source>
        <dbReference type="EMBL" id="GFG33275.1"/>
    </source>
</evidence>
<evidence type="ECO:0000256" key="1">
    <source>
        <dbReference type="ARBA" id="ARBA00004123"/>
    </source>
</evidence>
<dbReference type="SMART" id="SM00674">
    <property type="entry name" value="CENPB"/>
    <property type="match status" value="1"/>
</dbReference>
<proteinExistence type="predicted"/>
<dbReference type="EMBL" id="BLKM01000422">
    <property type="protein sequence ID" value="GFG33275.1"/>
    <property type="molecule type" value="Genomic_DNA"/>
</dbReference>
<dbReference type="SUPFAM" id="SSF46689">
    <property type="entry name" value="Homeodomain-like"/>
    <property type="match status" value="1"/>
</dbReference>
<dbReference type="InParanoid" id="A0A6L2PS90"/>
<name>A0A6L2PS90_COPFO</name>
<protein>
    <recommendedName>
        <fullName evidence="3">HTH CENPB-type domain-containing protein</fullName>
    </recommendedName>
</protein>
<dbReference type="InterPro" id="IPR036397">
    <property type="entry name" value="RNaseH_sf"/>
</dbReference>
<dbReference type="PANTHER" id="PTHR19303:SF26">
    <property type="entry name" value="TIGGER TRANSPOSABLE ELEMENT-DERIVED PROTEIN 1"/>
    <property type="match status" value="1"/>
</dbReference>
<dbReference type="GO" id="GO:0003677">
    <property type="term" value="F:DNA binding"/>
    <property type="evidence" value="ECO:0007669"/>
    <property type="project" value="UniProtKB-KW"/>
</dbReference>
<comment type="subcellular location">
    <subcellularLocation>
        <location evidence="1">Nucleus</location>
    </subcellularLocation>
</comment>
<dbReference type="PANTHER" id="PTHR19303">
    <property type="entry name" value="TRANSPOSON"/>
    <property type="match status" value="1"/>
</dbReference>